<reference evidence="2" key="1">
    <citation type="submission" date="2021-08" db="EMBL/GenBank/DDBJ databases">
        <title>WGS assembly of Ceratopteris richardii.</title>
        <authorList>
            <person name="Marchant D.B."/>
            <person name="Chen G."/>
            <person name="Jenkins J."/>
            <person name="Shu S."/>
            <person name="Leebens-Mack J."/>
            <person name="Grimwood J."/>
            <person name="Schmutz J."/>
            <person name="Soltis P."/>
            <person name="Soltis D."/>
            <person name="Chen Z.-H."/>
        </authorList>
    </citation>
    <scope>NUCLEOTIDE SEQUENCE</scope>
    <source>
        <strain evidence="2">Whitten #5841</strain>
        <tissue evidence="2">Leaf</tissue>
    </source>
</reference>
<dbReference type="EMBL" id="CM035406">
    <property type="protein sequence ID" value="KAH7445443.1"/>
    <property type="molecule type" value="Genomic_DNA"/>
</dbReference>
<protein>
    <submittedName>
        <fullName evidence="2">Uncharacterized protein</fullName>
    </submittedName>
</protein>
<evidence type="ECO:0000313" key="2">
    <source>
        <dbReference type="EMBL" id="KAH7445443.1"/>
    </source>
</evidence>
<evidence type="ECO:0000256" key="1">
    <source>
        <dbReference type="SAM" id="MobiDB-lite"/>
    </source>
</evidence>
<evidence type="ECO:0000313" key="3">
    <source>
        <dbReference type="Proteomes" id="UP000825935"/>
    </source>
</evidence>
<dbReference type="Proteomes" id="UP000825935">
    <property type="component" value="Chromosome 1"/>
</dbReference>
<gene>
    <name evidence="2" type="ORF">KP509_01G009500</name>
</gene>
<comment type="caution">
    <text evidence="2">The sequence shown here is derived from an EMBL/GenBank/DDBJ whole genome shotgun (WGS) entry which is preliminary data.</text>
</comment>
<accession>A0A8T2VII2</accession>
<organism evidence="2 3">
    <name type="scientific">Ceratopteris richardii</name>
    <name type="common">Triangle waterfern</name>
    <dbReference type="NCBI Taxonomy" id="49495"/>
    <lineage>
        <taxon>Eukaryota</taxon>
        <taxon>Viridiplantae</taxon>
        <taxon>Streptophyta</taxon>
        <taxon>Embryophyta</taxon>
        <taxon>Tracheophyta</taxon>
        <taxon>Polypodiopsida</taxon>
        <taxon>Polypodiidae</taxon>
        <taxon>Polypodiales</taxon>
        <taxon>Pteridineae</taxon>
        <taxon>Pteridaceae</taxon>
        <taxon>Parkerioideae</taxon>
        <taxon>Ceratopteris</taxon>
    </lineage>
</organism>
<proteinExistence type="predicted"/>
<feature type="region of interest" description="Disordered" evidence="1">
    <location>
        <begin position="113"/>
        <end position="135"/>
    </location>
</feature>
<sequence>MVISIAQTQGRIEAQACRHRDIAASPPIPTYISSSSYHATSDTIYMTTASEFSARYVAMKDNIEAKLRSIPSVPSSSTPSGAGIFISRVPLPPRLVVAPPIFISPLLLHDVDGSDDSEDENIEKGNDGPSIGDEEVPIDPYAAALAICMSETWPLPASAHNQGVLSEDVDKSSESCRNRIRLGVYVKEAFYSALHSVSSTRSRSCPSPTHINSFCSSYYNLLELFPTYEYQQATVLRIFMSCATPSTDGS</sequence>
<name>A0A8T2VII2_CERRI</name>
<dbReference type="AlphaFoldDB" id="A0A8T2VII2"/>
<keyword evidence="3" id="KW-1185">Reference proteome</keyword>